<dbReference type="InterPro" id="IPR018171">
    <property type="entry name" value="Pept_tRNA_hydro_CS"/>
</dbReference>
<comment type="caution">
    <text evidence="6">The sequence shown here is derived from an EMBL/GenBank/DDBJ whole genome shotgun (WGS) entry which is preliminary data.</text>
</comment>
<dbReference type="HAMAP" id="MF_00083">
    <property type="entry name" value="Pept_tRNA_hydro_bact"/>
    <property type="match status" value="1"/>
</dbReference>
<accession>A0A094PZX9</accession>
<dbReference type="Pfam" id="PF01195">
    <property type="entry name" value="Pept_tRNA_hydro"/>
    <property type="match status" value="1"/>
</dbReference>
<keyword evidence="3 6" id="KW-0378">Hydrolase</keyword>
<keyword evidence="4" id="KW-0694">RNA-binding</keyword>
<gene>
    <name evidence="6" type="ORF">GM51_10460</name>
</gene>
<protein>
    <recommendedName>
        <fullName evidence="1">peptidyl-tRNA hydrolase</fullName>
        <ecNumber evidence="1">3.1.1.29</ecNumber>
    </recommendedName>
</protein>
<evidence type="ECO:0000313" key="6">
    <source>
        <dbReference type="EMBL" id="KGA17385.1"/>
    </source>
</evidence>
<reference evidence="6" key="1">
    <citation type="submission" date="2014-06" db="EMBL/GenBank/DDBJ databases">
        <title>Key roles for freshwater Actinobacteria revealed by deep metagenomic sequencing.</title>
        <authorList>
            <person name="Ghai R."/>
            <person name="Mizuno C.M."/>
            <person name="Picazo A."/>
            <person name="Camacho A."/>
            <person name="Rodriguez-Valera F."/>
        </authorList>
    </citation>
    <scope>NUCLEOTIDE SEQUENCE</scope>
</reference>
<comment type="similarity">
    <text evidence="5">Belongs to the PTH family.</text>
</comment>
<dbReference type="PROSITE" id="PS01195">
    <property type="entry name" value="PEPT_TRNA_HYDROL_1"/>
    <property type="match status" value="1"/>
</dbReference>
<dbReference type="GO" id="GO:0004045">
    <property type="term" value="F:peptidyl-tRNA hydrolase activity"/>
    <property type="evidence" value="ECO:0007669"/>
    <property type="project" value="UniProtKB-EC"/>
</dbReference>
<dbReference type="FunFam" id="3.40.50.1470:FF:000001">
    <property type="entry name" value="Peptidyl-tRNA hydrolase"/>
    <property type="match status" value="1"/>
</dbReference>
<organism evidence="6">
    <name type="scientific">freshwater metagenome</name>
    <dbReference type="NCBI Taxonomy" id="449393"/>
    <lineage>
        <taxon>unclassified sequences</taxon>
        <taxon>metagenomes</taxon>
        <taxon>ecological metagenomes</taxon>
    </lineage>
</organism>
<dbReference type="GO" id="GO:0000049">
    <property type="term" value="F:tRNA binding"/>
    <property type="evidence" value="ECO:0007669"/>
    <property type="project" value="UniProtKB-KW"/>
</dbReference>
<evidence type="ECO:0000256" key="1">
    <source>
        <dbReference type="ARBA" id="ARBA00013260"/>
    </source>
</evidence>
<dbReference type="NCBIfam" id="TIGR00447">
    <property type="entry name" value="pth"/>
    <property type="match status" value="1"/>
</dbReference>
<dbReference type="PANTHER" id="PTHR17224">
    <property type="entry name" value="PEPTIDYL-TRNA HYDROLASE"/>
    <property type="match status" value="1"/>
</dbReference>
<dbReference type="PROSITE" id="PS01196">
    <property type="entry name" value="PEPT_TRNA_HYDROL_2"/>
    <property type="match status" value="1"/>
</dbReference>
<dbReference type="SUPFAM" id="SSF53178">
    <property type="entry name" value="Peptidyl-tRNA hydrolase-like"/>
    <property type="match status" value="1"/>
</dbReference>
<evidence type="ECO:0000256" key="5">
    <source>
        <dbReference type="ARBA" id="ARBA00038063"/>
    </source>
</evidence>
<proteinExistence type="inferred from homology"/>
<dbReference type="Gene3D" id="3.40.50.1470">
    <property type="entry name" value="Peptidyl-tRNA hydrolase"/>
    <property type="match status" value="1"/>
</dbReference>
<dbReference type="CDD" id="cd00462">
    <property type="entry name" value="PTH"/>
    <property type="match status" value="1"/>
</dbReference>
<dbReference type="InterPro" id="IPR036416">
    <property type="entry name" value="Pept_tRNA_hydro_sf"/>
</dbReference>
<sequence>MTPAAMHLQRNLQSKTVSDNGAWLVVGLGNPGPTYASTRHNIGAMVIDELVSQNSEKLTRHKRALADVCETRISGAQVVLVKPLSYMNESGGPVKALAKFYKVAPEQIIVLHDELDIPLAAIRVKLGGGDNGHNGLKSIRSAMGSGDWFRVRLGIGRPPGQQDPADFVLRNFASTESAEVEILKTQGCEAVSALITKGLIETQNLYNS</sequence>
<dbReference type="AlphaFoldDB" id="A0A094PZX9"/>
<dbReference type="EC" id="3.1.1.29" evidence="1"/>
<evidence type="ECO:0000256" key="2">
    <source>
        <dbReference type="ARBA" id="ARBA00022555"/>
    </source>
</evidence>
<keyword evidence="2" id="KW-0820">tRNA-binding</keyword>
<dbReference type="InterPro" id="IPR001328">
    <property type="entry name" value="Pept_tRNA_hydro"/>
</dbReference>
<evidence type="ECO:0000256" key="3">
    <source>
        <dbReference type="ARBA" id="ARBA00022801"/>
    </source>
</evidence>
<dbReference type="PANTHER" id="PTHR17224:SF1">
    <property type="entry name" value="PEPTIDYL-TRNA HYDROLASE"/>
    <property type="match status" value="1"/>
</dbReference>
<dbReference type="EMBL" id="JNSL01000062">
    <property type="protein sequence ID" value="KGA17385.1"/>
    <property type="molecule type" value="Genomic_DNA"/>
</dbReference>
<name>A0A094PZX9_9ZZZZ</name>
<evidence type="ECO:0000256" key="4">
    <source>
        <dbReference type="ARBA" id="ARBA00022884"/>
    </source>
</evidence>